<dbReference type="Gene3D" id="6.20.150.10">
    <property type="match status" value="1"/>
</dbReference>
<dbReference type="InterPro" id="IPR037026">
    <property type="entry name" value="Vgr_OB-fold_dom_sf"/>
</dbReference>
<feature type="region of interest" description="Disordered" evidence="1">
    <location>
        <begin position="142"/>
        <end position="162"/>
    </location>
</feature>
<dbReference type="Gene3D" id="2.40.50.230">
    <property type="entry name" value="Gp5 N-terminal domain"/>
    <property type="match status" value="1"/>
</dbReference>
<dbReference type="RefSeq" id="WP_066231549.1">
    <property type="nucleotide sequence ID" value="NZ_JBHLVN010000029.1"/>
</dbReference>
<comment type="caution">
    <text evidence="3">The sequence shown here is derived from an EMBL/GenBank/DDBJ whole genome shotgun (WGS) entry which is preliminary data.</text>
</comment>
<dbReference type="Proteomes" id="UP001589785">
    <property type="component" value="Unassembled WGS sequence"/>
</dbReference>
<dbReference type="InterPro" id="IPR013046">
    <property type="entry name" value="GpV/Gp45"/>
</dbReference>
<dbReference type="NCBIfam" id="TIGR01644">
    <property type="entry name" value="phage_P2_V"/>
    <property type="match status" value="1"/>
</dbReference>
<gene>
    <name evidence="3" type="ORF">ACFFHQ_06485</name>
</gene>
<reference evidence="3 4" key="1">
    <citation type="submission" date="2024-09" db="EMBL/GenBank/DDBJ databases">
        <authorList>
            <person name="Sun Q."/>
            <person name="Mori K."/>
        </authorList>
    </citation>
    <scope>NUCLEOTIDE SEQUENCE [LARGE SCALE GENOMIC DNA]</scope>
    <source>
        <strain evidence="3 4">CCM 7224</strain>
    </source>
</reference>
<evidence type="ECO:0000313" key="3">
    <source>
        <dbReference type="EMBL" id="MFC0297110.1"/>
    </source>
</evidence>
<dbReference type="InterPro" id="IPR006531">
    <property type="entry name" value="Gp5/Vgr_OB"/>
</dbReference>
<organism evidence="3 4">
    <name type="scientific">Geobacillus jurassicus</name>
    <dbReference type="NCBI Taxonomy" id="235932"/>
    <lineage>
        <taxon>Bacteria</taxon>
        <taxon>Bacillati</taxon>
        <taxon>Bacillota</taxon>
        <taxon>Bacilli</taxon>
        <taxon>Bacillales</taxon>
        <taxon>Anoxybacillaceae</taxon>
        <taxon>Geobacillus</taxon>
    </lineage>
</organism>
<sequence>MDIVRVGIVSSVNAEKCRVRVTFDDRDNLVTAELPIVVRGAMKNKEYWMPDVGEQVLVLFLPNSNHEGFVLGALYNDEDVPPEKEKYMRTMRFEDGTTIRYNTKARTLSVECKGPITVRTDGNVTVIGDVIADGVSLKNHTHIGVNGETSPPVRGEAVGENR</sequence>
<keyword evidence="4" id="KW-1185">Reference proteome</keyword>
<feature type="domain" description="Gp5/Type VI secretion system Vgr protein OB-fold" evidence="2">
    <location>
        <begin position="6"/>
        <end position="75"/>
    </location>
</feature>
<evidence type="ECO:0000256" key="1">
    <source>
        <dbReference type="SAM" id="MobiDB-lite"/>
    </source>
</evidence>
<name>A0ABV6GRI7_9BACL</name>
<proteinExistence type="predicted"/>
<evidence type="ECO:0000313" key="4">
    <source>
        <dbReference type="Proteomes" id="UP001589785"/>
    </source>
</evidence>
<evidence type="ECO:0000259" key="2">
    <source>
        <dbReference type="Pfam" id="PF04717"/>
    </source>
</evidence>
<dbReference type="EMBL" id="JBHLVN010000029">
    <property type="protein sequence ID" value="MFC0297110.1"/>
    <property type="molecule type" value="Genomic_DNA"/>
</dbReference>
<protein>
    <submittedName>
        <fullName evidence="3">Phage baseplate assembly protein V</fullName>
    </submittedName>
</protein>
<dbReference type="Pfam" id="PF04717">
    <property type="entry name" value="Phage_base_V"/>
    <property type="match status" value="1"/>
</dbReference>
<accession>A0ABV6GRI7</accession>